<dbReference type="GO" id="GO:0061621">
    <property type="term" value="P:canonical glycolysis"/>
    <property type="evidence" value="ECO:0007669"/>
    <property type="project" value="TreeGrafter"/>
</dbReference>
<comment type="pathway">
    <text evidence="2 9">Carbohydrate degradation; glycolysis; D-glyceraldehyde 3-phosphate and glycerone phosphate from D-glucose: step 3/4.</text>
</comment>
<dbReference type="GO" id="GO:0016208">
    <property type="term" value="F:AMP binding"/>
    <property type="evidence" value="ECO:0007669"/>
    <property type="project" value="TreeGrafter"/>
</dbReference>
<evidence type="ECO:0000256" key="8">
    <source>
        <dbReference type="ARBA" id="ARBA00023152"/>
    </source>
</evidence>
<comment type="subcellular location">
    <subcellularLocation>
        <location evidence="9">Cytoplasm</location>
    </subcellularLocation>
</comment>
<comment type="caution">
    <text evidence="9">Lacks conserved residue(s) required for the propagation of feature annotation.</text>
</comment>
<feature type="binding site" evidence="9">
    <location>
        <begin position="77"/>
        <end position="78"/>
    </location>
    <ligand>
        <name>ATP</name>
        <dbReference type="ChEBI" id="CHEBI:30616"/>
    </ligand>
</feature>
<keyword evidence="7 9" id="KW-0460">Magnesium</keyword>
<sequence length="375" mass="40124">MARRLRIGLLTGGGDCPGMNAVIRAVTKSLILQANAEVIGFEDGYEGLIEGRFRTLEYGDVSGILTRGGTILGTSNRANPFRYYRRGEADVSAEVVALYRELELDGIVAIGGDGTMTIAHGLSERGLRFVGVPKTIDNDIWGTEHTLGFDTAVHVATEAIDRLHTTAQSHHRVMICETMGRYAGWIALYAGVAAGADVILIPELPFDIEVVAEVCRERESDGRRFTIIVVAEGARPEGGAMHVHTQVPESPDPLRLGGIGYEVERQLRERLRSEVRTTVLGHVQRGGTPTPYDRNLASVFGTYAAALVQAEHYGHMVALQDGKITTVPLAAVAGRTRTVPLTAPMVGAALAVGTSLGVRAPHLPLLAPEPTAPLA</sequence>
<dbReference type="EC" id="2.7.1.11" evidence="9"/>
<keyword evidence="9" id="KW-0547">Nucleotide-binding</keyword>
<dbReference type="InterPro" id="IPR012003">
    <property type="entry name" value="ATP_PFK_prok-type"/>
</dbReference>
<comment type="catalytic activity">
    <reaction evidence="9">
        <text>beta-D-fructose 6-phosphate + ATP = beta-D-fructose 1,6-bisphosphate + ADP + H(+)</text>
        <dbReference type="Rhea" id="RHEA:16109"/>
        <dbReference type="ChEBI" id="CHEBI:15378"/>
        <dbReference type="ChEBI" id="CHEBI:30616"/>
        <dbReference type="ChEBI" id="CHEBI:32966"/>
        <dbReference type="ChEBI" id="CHEBI:57634"/>
        <dbReference type="ChEBI" id="CHEBI:456216"/>
        <dbReference type="EC" id="2.7.1.11"/>
    </reaction>
</comment>
<feature type="binding site" description="in other chain" evidence="9">
    <location>
        <position position="232"/>
    </location>
    <ligand>
        <name>substrate</name>
        <note>ligand shared between dimeric partners</note>
    </ligand>
</feature>
<keyword evidence="3 9" id="KW-0963">Cytoplasm</keyword>
<keyword evidence="8 9" id="KW-0324">Glycolysis</keyword>
<organism evidence="11">
    <name type="scientific">Rhodothermus marinus</name>
    <name type="common">Rhodothermus obamensis</name>
    <dbReference type="NCBI Taxonomy" id="29549"/>
    <lineage>
        <taxon>Bacteria</taxon>
        <taxon>Pseudomonadati</taxon>
        <taxon>Rhodothermota</taxon>
        <taxon>Rhodothermia</taxon>
        <taxon>Rhodothermales</taxon>
        <taxon>Rhodothermaceae</taxon>
        <taxon>Rhodothermus</taxon>
    </lineage>
</organism>
<feature type="binding site" evidence="9">
    <location>
        <position position="276"/>
    </location>
    <ligand>
        <name>substrate</name>
        <note>ligand shared between dimeric partners</note>
    </ligand>
</feature>
<dbReference type="GO" id="GO:0005524">
    <property type="term" value="F:ATP binding"/>
    <property type="evidence" value="ECO:0007669"/>
    <property type="project" value="UniProtKB-KW"/>
</dbReference>
<dbReference type="NCBIfam" id="TIGR02483">
    <property type="entry name" value="PFK_mixed"/>
    <property type="match status" value="1"/>
</dbReference>
<dbReference type="InterPro" id="IPR035966">
    <property type="entry name" value="PKF_sf"/>
</dbReference>
<evidence type="ECO:0000256" key="5">
    <source>
        <dbReference type="ARBA" id="ARBA00022723"/>
    </source>
</evidence>
<dbReference type="PIRSF" id="PIRSF000532">
    <property type="entry name" value="ATP_PFK_prok"/>
    <property type="match status" value="1"/>
</dbReference>
<evidence type="ECO:0000256" key="3">
    <source>
        <dbReference type="ARBA" id="ARBA00022490"/>
    </source>
</evidence>
<evidence type="ECO:0000256" key="2">
    <source>
        <dbReference type="ARBA" id="ARBA00004679"/>
    </source>
</evidence>
<dbReference type="GO" id="GO:0003872">
    <property type="term" value="F:6-phosphofructokinase activity"/>
    <property type="evidence" value="ECO:0007669"/>
    <property type="project" value="UniProtKB-UniRule"/>
</dbReference>
<keyword evidence="4 9" id="KW-0808">Transferase</keyword>
<dbReference type="PRINTS" id="PR00476">
    <property type="entry name" value="PHFRCTKINASE"/>
</dbReference>
<feature type="binding site" evidence="9">
    <location>
        <begin position="112"/>
        <end position="115"/>
    </location>
    <ligand>
        <name>ATP</name>
        <dbReference type="ChEBI" id="CHEBI:30616"/>
    </ligand>
</feature>
<keyword evidence="6 9" id="KW-0418">Kinase</keyword>
<gene>
    <name evidence="9" type="primary">pfkA</name>
    <name evidence="11" type="ORF">ENO59_03300</name>
</gene>
<feature type="binding site" evidence="9">
    <location>
        <position position="113"/>
    </location>
    <ligand>
        <name>Mg(2+)</name>
        <dbReference type="ChEBI" id="CHEBI:18420"/>
        <note>catalytic</note>
    </ligand>
</feature>
<dbReference type="InterPro" id="IPR015912">
    <property type="entry name" value="Phosphofructokinase_CS"/>
</dbReference>
<dbReference type="SUPFAM" id="SSF53784">
    <property type="entry name" value="Phosphofructokinase"/>
    <property type="match status" value="1"/>
</dbReference>
<dbReference type="UniPathway" id="UPA00109">
    <property type="reaction ID" value="UER00182"/>
</dbReference>
<reference evidence="11" key="1">
    <citation type="journal article" date="2020" name="mSystems">
        <title>Genome- and Community-Level Interaction Insights into Carbon Utilization and Element Cycling Functions of Hydrothermarchaeota in Hydrothermal Sediment.</title>
        <authorList>
            <person name="Zhou Z."/>
            <person name="Liu Y."/>
            <person name="Xu W."/>
            <person name="Pan J."/>
            <person name="Luo Z.H."/>
            <person name="Li M."/>
        </authorList>
    </citation>
    <scope>NUCLEOTIDE SEQUENCE [LARGE SCALE GENOMIC DNA]</scope>
    <source>
        <strain evidence="11">SpSt-143</strain>
    </source>
</reference>
<feature type="domain" description="Phosphofructokinase" evidence="10">
    <location>
        <begin position="6"/>
        <end position="307"/>
    </location>
</feature>
<comment type="cofactor">
    <cofactor evidence="1 9">
        <name>Mg(2+)</name>
        <dbReference type="ChEBI" id="CHEBI:18420"/>
    </cofactor>
</comment>
<comment type="function">
    <text evidence="9">Catalyzes the phosphorylation of D-fructose 6-phosphate to fructose 1,6-bisphosphate by ATP, the first committing step of glycolysis.</text>
</comment>
<dbReference type="GO" id="GO:0047334">
    <property type="term" value="F:diphosphate-fructose-6-phosphate 1-phosphotransferase activity"/>
    <property type="evidence" value="ECO:0007669"/>
    <property type="project" value="InterPro"/>
</dbReference>
<dbReference type="HAMAP" id="MF_01976">
    <property type="entry name" value="Phosphofructokinase_III"/>
    <property type="match status" value="1"/>
</dbReference>
<dbReference type="Pfam" id="PF00365">
    <property type="entry name" value="PFK"/>
    <property type="match status" value="1"/>
</dbReference>
<evidence type="ECO:0000256" key="4">
    <source>
        <dbReference type="ARBA" id="ARBA00022679"/>
    </source>
</evidence>
<dbReference type="EMBL" id="DSGB01000004">
    <property type="protein sequence ID" value="HER95530.1"/>
    <property type="molecule type" value="Genomic_DNA"/>
</dbReference>
<proteinExistence type="inferred from homology"/>
<dbReference type="GO" id="GO:0006002">
    <property type="term" value="P:fructose 6-phosphate metabolic process"/>
    <property type="evidence" value="ECO:0007669"/>
    <property type="project" value="InterPro"/>
</dbReference>
<dbReference type="InterPro" id="IPR000023">
    <property type="entry name" value="Phosphofructokinase_dom"/>
</dbReference>
<keyword evidence="5 9" id="KW-0479">Metal-binding</keyword>
<evidence type="ECO:0000259" key="10">
    <source>
        <dbReference type="Pfam" id="PF00365"/>
    </source>
</evidence>
<evidence type="ECO:0000256" key="6">
    <source>
        <dbReference type="ARBA" id="ARBA00022777"/>
    </source>
</evidence>
<dbReference type="PROSITE" id="PS00433">
    <property type="entry name" value="PHOSPHOFRUCTOKINASE"/>
    <property type="match status" value="1"/>
</dbReference>
<comment type="caution">
    <text evidence="11">The sequence shown here is derived from an EMBL/GenBank/DDBJ whole genome shotgun (WGS) entry which is preliminary data.</text>
</comment>
<evidence type="ECO:0000256" key="7">
    <source>
        <dbReference type="ARBA" id="ARBA00022842"/>
    </source>
</evidence>
<feature type="binding site" evidence="9">
    <location>
        <position position="14"/>
    </location>
    <ligand>
        <name>ATP</name>
        <dbReference type="ChEBI" id="CHEBI:30616"/>
    </ligand>
</feature>
<evidence type="ECO:0000313" key="11">
    <source>
        <dbReference type="EMBL" id="HER95530.1"/>
    </source>
</evidence>
<comment type="similarity">
    <text evidence="9">Belongs to the phosphofructokinase type A (PFKA) family. Mixed-substrate PFK group III subfamily.</text>
</comment>
<feature type="binding site" evidence="9">
    <location>
        <position position="172"/>
    </location>
    <ligand>
        <name>substrate</name>
        <note>ligand shared between dimeric partners</note>
    </ligand>
</feature>
<dbReference type="AlphaFoldDB" id="A0A7V2AZJ9"/>
<dbReference type="GO" id="GO:0070095">
    <property type="term" value="F:fructose-6-phosphate binding"/>
    <property type="evidence" value="ECO:0007669"/>
    <property type="project" value="TreeGrafter"/>
</dbReference>
<dbReference type="GO" id="GO:0005945">
    <property type="term" value="C:6-phosphofructokinase complex"/>
    <property type="evidence" value="ECO:0007669"/>
    <property type="project" value="TreeGrafter"/>
</dbReference>
<dbReference type="GO" id="GO:0048029">
    <property type="term" value="F:monosaccharide binding"/>
    <property type="evidence" value="ECO:0007669"/>
    <property type="project" value="TreeGrafter"/>
</dbReference>
<dbReference type="GO" id="GO:0042802">
    <property type="term" value="F:identical protein binding"/>
    <property type="evidence" value="ECO:0007669"/>
    <property type="project" value="TreeGrafter"/>
</dbReference>
<dbReference type="PANTHER" id="PTHR13697">
    <property type="entry name" value="PHOSPHOFRUCTOKINASE"/>
    <property type="match status" value="1"/>
</dbReference>
<dbReference type="PANTHER" id="PTHR13697:SF52">
    <property type="entry name" value="ATP-DEPENDENT 6-PHOSPHOFRUCTOKINASE 3"/>
    <property type="match status" value="1"/>
</dbReference>
<feature type="binding site" description="in other chain" evidence="9">
    <location>
        <begin position="179"/>
        <end position="181"/>
    </location>
    <ligand>
        <name>substrate</name>
        <note>ligand shared between dimeric partners</note>
    </ligand>
</feature>
<evidence type="ECO:0000256" key="9">
    <source>
        <dbReference type="HAMAP-Rule" id="MF_01976"/>
    </source>
</evidence>
<name>A0A7V2AZJ9_RHOMR</name>
<keyword evidence="9" id="KW-0067">ATP-binding</keyword>
<dbReference type="GO" id="GO:0030388">
    <property type="term" value="P:fructose 1,6-bisphosphate metabolic process"/>
    <property type="evidence" value="ECO:0007669"/>
    <property type="project" value="TreeGrafter"/>
</dbReference>
<feature type="binding site" description="in other chain" evidence="9">
    <location>
        <begin position="282"/>
        <end position="285"/>
    </location>
    <ligand>
        <name>substrate</name>
        <note>ligand shared between dimeric partners</note>
    </ligand>
</feature>
<evidence type="ECO:0000256" key="1">
    <source>
        <dbReference type="ARBA" id="ARBA00001946"/>
    </source>
</evidence>
<dbReference type="Gene3D" id="3.40.50.450">
    <property type="match status" value="1"/>
</dbReference>
<dbReference type="InterPro" id="IPR022953">
    <property type="entry name" value="ATP_PFK"/>
</dbReference>
<feature type="active site" description="Proton acceptor" evidence="9">
    <location>
        <position position="137"/>
    </location>
</feature>
<comment type="subunit">
    <text evidence="9">Homodimer or homotetramer.</text>
</comment>
<protein>
    <recommendedName>
        <fullName evidence="9">ATP-dependent 6-phosphofructokinase</fullName>
        <shortName evidence="9">ATP-PFK</shortName>
        <shortName evidence="9">Phosphofructokinase</shortName>
        <ecNumber evidence="9">2.7.1.11</ecNumber>
    </recommendedName>
    <alternativeName>
        <fullName evidence="9">Phosphohexokinase</fullName>
    </alternativeName>
</protein>
<dbReference type="GO" id="GO:0046872">
    <property type="term" value="F:metal ion binding"/>
    <property type="evidence" value="ECO:0007669"/>
    <property type="project" value="UniProtKB-KW"/>
</dbReference>
<accession>A0A7V2AZJ9</accession>
<feature type="site" description="Important for substrate specificity; cannot use PPi as phosphoryl donor" evidence="9">
    <location>
        <position position="114"/>
    </location>
</feature>
<feature type="binding site" description="in other chain" evidence="9">
    <location>
        <begin position="135"/>
        <end position="137"/>
    </location>
    <ligand>
        <name>substrate</name>
        <note>ligand shared between dimeric partners</note>
    </ligand>
</feature>
<dbReference type="NCBIfam" id="NF002872">
    <property type="entry name" value="PRK03202.1"/>
    <property type="match status" value="1"/>
</dbReference>
<dbReference type="InterPro" id="IPR012829">
    <property type="entry name" value="Phosphofructokinase_III"/>
</dbReference>
<dbReference type="Gene3D" id="3.40.50.460">
    <property type="entry name" value="Phosphofructokinase domain"/>
    <property type="match status" value="1"/>
</dbReference>